<dbReference type="InterPro" id="IPR044644">
    <property type="entry name" value="DinF-like"/>
</dbReference>
<organism evidence="7 8">
    <name type="scientific">Brevirhabdus pacifica</name>
    <dbReference type="NCBI Taxonomy" id="1267768"/>
    <lineage>
        <taxon>Bacteria</taxon>
        <taxon>Pseudomonadati</taxon>
        <taxon>Pseudomonadota</taxon>
        <taxon>Alphaproteobacteria</taxon>
        <taxon>Rhodobacterales</taxon>
        <taxon>Paracoccaceae</taxon>
        <taxon>Brevirhabdus</taxon>
    </lineage>
</organism>
<evidence type="ECO:0000256" key="4">
    <source>
        <dbReference type="ARBA" id="ARBA00022692"/>
    </source>
</evidence>
<evidence type="ECO:0000256" key="5">
    <source>
        <dbReference type="ARBA" id="ARBA00022989"/>
    </source>
</evidence>
<reference evidence="7 8" key="1">
    <citation type="submission" date="2017-01" db="EMBL/GenBank/DDBJ databases">
        <title>Genomic analysis of Xuhuaishuia manganoxidans DY6-4.</title>
        <authorList>
            <person name="Wang X."/>
        </authorList>
    </citation>
    <scope>NUCLEOTIDE SEQUENCE [LARGE SCALE GENOMIC DNA]</scope>
    <source>
        <strain evidence="7 8">DY6-4</strain>
    </source>
</reference>
<name>A0A1U7DK77_9RHOB</name>
<keyword evidence="6" id="KW-0472">Membrane</keyword>
<dbReference type="CDD" id="cd13136">
    <property type="entry name" value="MATE_DinF_like"/>
    <property type="match status" value="1"/>
</dbReference>
<proteinExistence type="inferred from homology"/>
<dbReference type="PANTHER" id="PTHR43298">
    <property type="entry name" value="MULTIDRUG RESISTANCE PROTEIN NORM-RELATED"/>
    <property type="match status" value="1"/>
</dbReference>
<dbReference type="RefSeq" id="WP_076980311.1">
    <property type="nucleotide sequence ID" value="NZ_CP019124.1"/>
</dbReference>
<accession>A0A2M9D5D3</accession>
<dbReference type="GO" id="GO:0015297">
    <property type="term" value="F:antiporter activity"/>
    <property type="evidence" value="ECO:0007669"/>
    <property type="project" value="InterPro"/>
</dbReference>
<dbReference type="GO" id="GO:0042910">
    <property type="term" value="F:xenobiotic transmembrane transporter activity"/>
    <property type="evidence" value="ECO:0007669"/>
    <property type="project" value="InterPro"/>
</dbReference>
<keyword evidence="4" id="KW-0812">Transmembrane</keyword>
<protein>
    <submittedName>
        <fullName evidence="7">MATE family efflux transporter</fullName>
    </submittedName>
</protein>
<dbReference type="EMBL" id="CP019124">
    <property type="protein sequence ID" value="APX90293.1"/>
    <property type="molecule type" value="Genomic_DNA"/>
</dbReference>
<gene>
    <name evidence="7" type="ORF">BV394_11625</name>
</gene>
<dbReference type="Pfam" id="PF01554">
    <property type="entry name" value="MatE"/>
    <property type="match status" value="2"/>
</dbReference>
<evidence type="ECO:0000256" key="2">
    <source>
        <dbReference type="ARBA" id="ARBA00010199"/>
    </source>
</evidence>
<dbReference type="PANTHER" id="PTHR43298:SF2">
    <property type="entry name" value="FMN_FAD EXPORTER YEEO-RELATED"/>
    <property type="match status" value="1"/>
</dbReference>
<dbReference type="STRING" id="1267768.BV394_11625"/>
<dbReference type="InterPro" id="IPR002528">
    <property type="entry name" value="MATE_fam"/>
</dbReference>
<dbReference type="NCBIfam" id="TIGR00797">
    <property type="entry name" value="matE"/>
    <property type="match status" value="1"/>
</dbReference>
<keyword evidence="5" id="KW-1133">Transmembrane helix</keyword>
<evidence type="ECO:0000256" key="6">
    <source>
        <dbReference type="ARBA" id="ARBA00023136"/>
    </source>
</evidence>
<evidence type="ECO:0000313" key="8">
    <source>
        <dbReference type="Proteomes" id="UP000187266"/>
    </source>
</evidence>
<accession>A0A1U7DK77</accession>
<dbReference type="Proteomes" id="UP000187266">
    <property type="component" value="Chromosome"/>
</dbReference>
<keyword evidence="8" id="KW-1185">Reference proteome</keyword>
<evidence type="ECO:0000256" key="1">
    <source>
        <dbReference type="ARBA" id="ARBA00004141"/>
    </source>
</evidence>
<dbReference type="GO" id="GO:0005886">
    <property type="term" value="C:plasma membrane"/>
    <property type="evidence" value="ECO:0007669"/>
    <property type="project" value="TreeGrafter"/>
</dbReference>
<dbReference type="AlphaFoldDB" id="A0A1U7DK77"/>
<sequence>MSASSPPGGTGRAITHRRVLAIAVPIVLSNATVPILGAVDTGVVGQMGLAAPIGAVGIGAIILTAIYWIFGFLRMGTAGLASQAEGAGDRAEVSALLARVLLIGGAAGLAIIALQYPLYAAGFALSPASAEVEGLARQYMAIRVWSAPAAIALYGITGWLIALERTRGVLVIQLWMNGLNIALDLLFVLGLDWGVGGVALATFLAEWTGLALGLWLCRDGIAGGVWRDVGRIFDRARLHRMASVNLDILLRSVLLQAAFVSFLFFGADFGDVTLAANQILLQFLHITAYALDGFAFAAEALVGQALGAGNRARLRRGAVLTSLWGGVASLLLAAAFAVFGGRIIEVMTTAPEVRAEALLHLHWMVLAPLAGLAAWMLDGIFIGATRTRDMRNMMLVSFVAYVVLVATLMPLFGNAGLWAAMLLFFLVRGVTLGLRYGALERLAAQRG</sequence>
<evidence type="ECO:0000256" key="3">
    <source>
        <dbReference type="ARBA" id="ARBA00022448"/>
    </source>
</evidence>
<dbReference type="OrthoDB" id="9789527at2"/>
<dbReference type="InterPro" id="IPR050222">
    <property type="entry name" value="MATE_MdtK"/>
</dbReference>
<keyword evidence="3" id="KW-0813">Transport</keyword>
<comment type="similarity">
    <text evidence="2">Belongs to the multi antimicrobial extrusion (MATE) (TC 2.A.66.1) family.</text>
</comment>
<comment type="subcellular location">
    <subcellularLocation>
        <location evidence="1">Membrane</location>
        <topology evidence="1">Multi-pass membrane protein</topology>
    </subcellularLocation>
</comment>
<evidence type="ECO:0000313" key="7">
    <source>
        <dbReference type="EMBL" id="APX90293.1"/>
    </source>
</evidence>